<sequence>MSVILVSAGYDHTIRFWEALTGVCSRTIQHPDSQVNKLEITNDKKLLAAAGSNNIKLYDVNTSNSNPIASFDGHKNNVTSINFQVENKWMVTSSEDNTIKLWDIRSPSSPRTYKHNCPVNEVIIHPNQGELISCDKDGNIRIWDLGENQCTHQLTPEDNDISIQSISLANDGSMLVAANNKGNCYVWDMPNKIDASNLKPITKFKAHDSYITKILLSSDVKYMATCSADHTARIWSVEDNFTLDKTLTGHQRWVWDCAFSADSAYLVTASSDHYVRLWDLSTNEIVRQYSGHQKGATCVALNDI</sequence>
<dbReference type="PROSITE" id="PS50082">
    <property type="entry name" value="WD_REPEATS_2"/>
    <property type="match status" value="5"/>
</dbReference>
<comment type="similarity">
    <text evidence="1">Belongs to the WD repeat LST8 family.</text>
</comment>
<dbReference type="HOGENOM" id="CLU_000288_57_5_1"/>
<dbReference type="PROSITE" id="PS00678">
    <property type="entry name" value="WD_REPEATS_1"/>
    <property type="match status" value="3"/>
</dbReference>
<dbReference type="PANTHER" id="PTHR19842">
    <property type="entry name" value="G BETA-LIKE PROTEIN GBL"/>
    <property type="match status" value="1"/>
</dbReference>
<gene>
    <name evidence="5" type="primary">TPHA0O00710</name>
    <name evidence="5" type="ordered locus">TPHA_0O00710</name>
</gene>
<dbReference type="SUPFAM" id="SSF50978">
    <property type="entry name" value="WD40 repeat-like"/>
    <property type="match status" value="1"/>
</dbReference>
<feature type="repeat" description="WD" evidence="4">
    <location>
        <begin position="1"/>
        <end position="27"/>
    </location>
</feature>
<keyword evidence="2 4" id="KW-0853">WD repeat</keyword>
<dbReference type="InterPro" id="IPR015943">
    <property type="entry name" value="WD40/YVTN_repeat-like_dom_sf"/>
</dbReference>
<dbReference type="GO" id="GO:0034399">
    <property type="term" value="C:nuclear periphery"/>
    <property type="evidence" value="ECO:0007669"/>
    <property type="project" value="EnsemblFungi"/>
</dbReference>
<dbReference type="PANTHER" id="PTHR19842:SF0">
    <property type="entry name" value="TARGET OF RAPAMYCIN COMPLEX SUBUNIT LST8"/>
    <property type="match status" value="1"/>
</dbReference>
<accession>G8C1L2</accession>
<dbReference type="Pfam" id="PF00400">
    <property type="entry name" value="WD40"/>
    <property type="match status" value="6"/>
</dbReference>
<dbReference type="OrthoDB" id="400at2759"/>
<dbReference type="GO" id="GO:0000139">
    <property type="term" value="C:Golgi membrane"/>
    <property type="evidence" value="ECO:0007669"/>
    <property type="project" value="EnsemblFungi"/>
</dbReference>
<dbReference type="InterPro" id="IPR036322">
    <property type="entry name" value="WD40_repeat_dom_sf"/>
</dbReference>
<dbReference type="RefSeq" id="XP_003688474.1">
    <property type="nucleotide sequence ID" value="XM_003688426.1"/>
</dbReference>
<proteinExistence type="inferred from homology"/>
<dbReference type="KEGG" id="tpf:TPHA_0O00710"/>
<dbReference type="OMA" id="VQRNYKH"/>
<dbReference type="Proteomes" id="UP000005666">
    <property type="component" value="Chromosome 15"/>
</dbReference>
<dbReference type="InterPro" id="IPR001680">
    <property type="entry name" value="WD40_rpt"/>
</dbReference>
<evidence type="ECO:0000256" key="1">
    <source>
        <dbReference type="ARBA" id="ARBA00009890"/>
    </source>
</evidence>
<evidence type="ECO:0000313" key="5">
    <source>
        <dbReference type="EMBL" id="CCE66040.1"/>
    </source>
</evidence>
<evidence type="ECO:0000256" key="4">
    <source>
        <dbReference type="PROSITE-ProRule" id="PRU00221"/>
    </source>
</evidence>
<name>G8C1L2_TETPH</name>
<protein>
    <submittedName>
        <fullName evidence="5">Uncharacterized protein</fullName>
    </submittedName>
</protein>
<dbReference type="GO" id="GO:0000329">
    <property type="term" value="C:fungal-type vacuole membrane"/>
    <property type="evidence" value="ECO:0007669"/>
    <property type="project" value="EnsemblFungi"/>
</dbReference>
<dbReference type="GO" id="GO:0043539">
    <property type="term" value="F:protein serine/threonine kinase activator activity"/>
    <property type="evidence" value="ECO:0007669"/>
    <property type="project" value="EnsemblFungi"/>
</dbReference>
<dbReference type="CDD" id="cd00200">
    <property type="entry name" value="WD40"/>
    <property type="match status" value="1"/>
</dbReference>
<dbReference type="GO" id="GO:0031931">
    <property type="term" value="C:TORC1 complex"/>
    <property type="evidence" value="ECO:0007669"/>
    <property type="project" value="EnsemblFungi"/>
</dbReference>
<dbReference type="InterPro" id="IPR037588">
    <property type="entry name" value="MLST8"/>
</dbReference>
<dbReference type="InterPro" id="IPR020472">
    <property type="entry name" value="WD40_PAC1"/>
</dbReference>
<reference evidence="5 6" key="1">
    <citation type="journal article" date="2011" name="Proc. Natl. Acad. Sci. U.S.A.">
        <title>Evolutionary erosion of yeast sex chromosomes by mating-type switching accidents.</title>
        <authorList>
            <person name="Gordon J.L."/>
            <person name="Armisen D."/>
            <person name="Proux-Wera E."/>
            <person name="Oheigeartaigh S.S."/>
            <person name="Byrne K.P."/>
            <person name="Wolfe K.H."/>
        </authorList>
    </citation>
    <scope>NUCLEOTIDE SEQUENCE [LARGE SCALE GENOMIC DNA]</scope>
    <source>
        <strain evidence="6">ATCC 24235 / CBS 4417 / NBRC 1672 / NRRL Y-8282 / UCD 70-5</strain>
    </source>
</reference>
<feature type="repeat" description="WD" evidence="4">
    <location>
        <begin position="204"/>
        <end position="245"/>
    </location>
</feature>
<dbReference type="GO" id="GO:0001558">
    <property type="term" value="P:regulation of cell growth"/>
    <property type="evidence" value="ECO:0007669"/>
    <property type="project" value="EnsemblFungi"/>
</dbReference>
<dbReference type="GO" id="GO:0038202">
    <property type="term" value="P:TORC1 signaling"/>
    <property type="evidence" value="ECO:0007669"/>
    <property type="project" value="EnsemblFungi"/>
</dbReference>
<dbReference type="GO" id="GO:0031932">
    <property type="term" value="C:TORC2 complex"/>
    <property type="evidence" value="ECO:0007669"/>
    <property type="project" value="EnsemblFungi"/>
</dbReference>
<dbReference type="PRINTS" id="PR00320">
    <property type="entry name" value="GPROTEINBRPT"/>
</dbReference>
<dbReference type="Gene3D" id="2.130.10.10">
    <property type="entry name" value="YVTN repeat-like/Quinoprotein amine dehydrogenase"/>
    <property type="match status" value="1"/>
</dbReference>
<organism evidence="5 6">
    <name type="scientific">Tetrapisispora phaffii (strain ATCC 24235 / CBS 4417 / NBRC 1672 / NRRL Y-8282 / UCD 70-5)</name>
    <name type="common">Yeast</name>
    <name type="synonym">Fabospora phaffii</name>
    <dbReference type="NCBI Taxonomy" id="1071381"/>
    <lineage>
        <taxon>Eukaryota</taxon>
        <taxon>Fungi</taxon>
        <taxon>Dikarya</taxon>
        <taxon>Ascomycota</taxon>
        <taxon>Saccharomycotina</taxon>
        <taxon>Saccharomycetes</taxon>
        <taxon>Saccharomycetales</taxon>
        <taxon>Saccharomycetaceae</taxon>
        <taxon>Tetrapisispora</taxon>
    </lineage>
</organism>
<dbReference type="STRING" id="1071381.G8C1L2"/>
<evidence type="ECO:0000256" key="3">
    <source>
        <dbReference type="ARBA" id="ARBA00022737"/>
    </source>
</evidence>
<feature type="repeat" description="WD" evidence="4">
    <location>
        <begin position="71"/>
        <end position="112"/>
    </location>
</feature>
<dbReference type="FunFam" id="2.130.10.10:FF:000339">
    <property type="entry name" value="WD-repeat protein pop3"/>
    <property type="match status" value="1"/>
</dbReference>
<dbReference type="GO" id="GO:0031930">
    <property type="term" value="P:mitochondria-nucleus signaling pathway"/>
    <property type="evidence" value="ECO:0007669"/>
    <property type="project" value="EnsemblFungi"/>
</dbReference>
<dbReference type="SMART" id="SM00320">
    <property type="entry name" value="WD40"/>
    <property type="match status" value="6"/>
</dbReference>
<dbReference type="InterPro" id="IPR019775">
    <property type="entry name" value="WD40_repeat_CS"/>
</dbReference>
<feature type="repeat" description="WD" evidence="4">
    <location>
        <begin position="112"/>
        <end position="153"/>
    </location>
</feature>
<dbReference type="GeneID" id="11530552"/>
<evidence type="ECO:0000313" key="6">
    <source>
        <dbReference type="Proteomes" id="UP000005666"/>
    </source>
</evidence>
<dbReference type="EMBL" id="HE612870">
    <property type="protein sequence ID" value="CCE66040.1"/>
    <property type="molecule type" value="Genomic_DNA"/>
</dbReference>
<dbReference type="GO" id="GO:0030950">
    <property type="term" value="P:establishment or maintenance of actin cytoskeleton polarity"/>
    <property type="evidence" value="ECO:0007669"/>
    <property type="project" value="EnsemblFungi"/>
</dbReference>
<keyword evidence="6" id="KW-1185">Reference proteome</keyword>
<dbReference type="eggNOG" id="KOG0315">
    <property type="taxonomic scope" value="Eukaryota"/>
</dbReference>
<dbReference type="AlphaFoldDB" id="G8C1L2"/>
<dbReference type="GO" id="GO:0010008">
    <property type="term" value="C:endosome membrane"/>
    <property type="evidence" value="ECO:0007669"/>
    <property type="project" value="EnsemblFungi"/>
</dbReference>
<feature type="repeat" description="WD" evidence="4">
    <location>
        <begin position="247"/>
        <end position="288"/>
    </location>
</feature>
<dbReference type="GO" id="GO:0031505">
    <property type="term" value="P:fungal-type cell wall organization"/>
    <property type="evidence" value="ECO:0007669"/>
    <property type="project" value="EnsemblFungi"/>
</dbReference>
<keyword evidence="3" id="KW-0677">Repeat</keyword>
<evidence type="ECO:0000256" key="2">
    <source>
        <dbReference type="ARBA" id="ARBA00022574"/>
    </source>
</evidence>
<dbReference type="PROSITE" id="PS50294">
    <property type="entry name" value="WD_REPEATS_REGION"/>
    <property type="match status" value="4"/>
</dbReference>
<dbReference type="GO" id="GO:0032956">
    <property type="term" value="P:regulation of actin cytoskeleton organization"/>
    <property type="evidence" value="ECO:0007669"/>
    <property type="project" value="TreeGrafter"/>
</dbReference>